<feature type="non-terminal residue" evidence="2">
    <location>
        <position position="1"/>
    </location>
</feature>
<dbReference type="Proteomes" id="UP001470230">
    <property type="component" value="Unassembled WGS sequence"/>
</dbReference>
<keyword evidence="1" id="KW-0175">Coiled coil</keyword>
<reference evidence="2 3" key="1">
    <citation type="submission" date="2024-04" db="EMBL/GenBank/DDBJ databases">
        <title>Tritrichomonas musculus Genome.</title>
        <authorList>
            <person name="Alves-Ferreira E."/>
            <person name="Grigg M."/>
            <person name="Lorenzi H."/>
            <person name="Galac M."/>
        </authorList>
    </citation>
    <scope>NUCLEOTIDE SEQUENCE [LARGE SCALE GENOMIC DNA]</scope>
    <source>
        <strain evidence="2 3">EAF2021</strain>
    </source>
</reference>
<evidence type="ECO:0000256" key="1">
    <source>
        <dbReference type="SAM" id="Coils"/>
    </source>
</evidence>
<sequence length="1280" mass="145828">FKNIHVHGDATIDGDIIMTSTNPQSLTLRLADIDASVSSYNQQTMKFTDELNNHESRIKTLEDKQDGDDGDFSFEDGIYDFIITSDKLTENLDQPDLNTLSIKTEFGEYIGDVFEIELPAYMKLPKAIITKTSKENMFKNPIVNISNGNYELVYQEDDVGAKIYMSNKKGDTPLNLYTSGFMKINYIANQKTNVSCDKANDSNKLINLRCNTIDADNCFKLYRSPLPDFYEMKAYGVIDDKTNPLYYADWGYIPGSPEFEALIEGQTFEFHDEAFGTDYKMTKQGNEWVGTNYSFNIPLKLTRKNPGSHEVAFICIAKNEANKKVLHTFAAYDNQGNPFELLVNKGMLAPKDNCKIQTYKEDNDAWRVYIYPVKDFANCTYSATLNINNKTYDFIVDFEYKSSGLNNYKLQSDNYFELLEYHYTSPLQVGNPPYGLILYMPKDDELIYTIADVSYEKGMNTFEFLANTGYYTVSPRPEACTTLYTNFNIQTSGVVIGENIESHVFVLNSLGNTVDIAVNQISALQNYCAKLEKEINDMKNKTNWFDVVMDVVQISNFCFNFGGLMKVGAEGIFGALKLAFSKNAGSTVKEVAYVDEIIDDGIVLSPHEVVEEKPYVETEIIIPDERLCFKYYCEHIETNYKIDVSFMVDDIGEMYRIYEYEYKENGIIECLNSDVTDISAINCELVYEFPYLLIYGTIQPSFVKLKYTPAAKNDNELLLGETLTNNQLLTASATKKLIENHKEHMLTSLNTSMDNYALKTQLMNYELTKEIPDNINVKIYFKFKLTKPSPNFTATITFKWVNAEGVDDSYTGVFIVENNKIVKRTGPNKKITFLGVTGSIGGRQTQYGYYNYEEGIFQWTPTVAEGGREVFNVDPERTYFIENVIYGSNLNSYALKTDMPTIPDDLVNNETLTNILNDYRRKDDLSYGNTDEILTRENDILNYEFVDVPFTFTKYSTKILCISEWYKIFNRNEFYIDATLTKNSNVITGTYKYELTHSNGVKKKYTCSEINYSLYVTTSGTISDINDMYIYEGEIVINKLGYNSKPSEFPDNKLLSAKYVNNEFNNFVNNETLTTTLNEYIHNDNLIKDIIIDDEGNIDAMDKIVMQTLNNCTSTNISLKLFQTLDTKITNLKEQPNTTITHYCPIEESMNSINDFIVGAPVYMTGKVYKYVDSLWVQSTENDTTDCICSVKTNGKWNEYVGICVKIDKVNKCVTFATHGDYLVKVTDTSCYGIGDEVFIDEGELKTLTGQTAITSKIHRTTVGVITSIINKNMISVFKS</sequence>
<evidence type="ECO:0000313" key="2">
    <source>
        <dbReference type="EMBL" id="KAK8837840.1"/>
    </source>
</evidence>
<name>A0ABR2GV69_9EUKA</name>
<keyword evidence="3" id="KW-1185">Reference proteome</keyword>
<accession>A0ABR2GV69</accession>
<feature type="coiled-coil region" evidence="1">
    <location>
        <begin position="514"/>
        <end position="541"/>
    </location>
</feature>
<dbReference type="EMBL" id="JAPFFF010000058">
    <property type="protein sequence ID" value="KAK8837840.1"/>
    <property type="molecule type" value="Genomic_DNA"/>
</dbReference>
<comment type="caution">
    <text evidence="2">The sequence shown here is derived from an EMBL/GenBank/DDBJ whole genome shotgun (WGS) entry which is preliminary data.</text>
</comment>
<protein>
    <submittedName>
        <fullName evidence="2">Uncharacterized protein</fullName>
    </submittedName>
</protein>
<organism evidence="2 3">
    <name type="scientific">Tritrichomonas musculus</name>
    <dbReference type="NCBI Taxonomy" id="1915356"/>
    <lineage>
        <taxon>Eukaryota</taxon>
        <taxon>Metamonada</taxon>
        <taxon>Parabasalia</taxon>
        <taxon>Tritrichomonadida</taxon>
        <taxon>Tritrichomonadidae</taxon>
        <taxon>Tritrichomonas</taxon>
    </lineage>
</organism>
<gene>
    <name evidence="2" type="ORF">M9Y10_036378</name>
</gene>
<proteinExistence type="predicted"/>
<evidence type="ECO:0000313" key="3">
    <source>
        <dbReference type="Proteomes" id="UP001470230"/>
    </source>
</evidence>